<dbReference type="RefSeq" id="WP_151151813.1">
    <property type="nucleotide sequence ID" value="NZ_WAIE01000007.1"/>
</dbReference>
<dbReference type="GO" id="GO:0016491">
    <property type="term" value="F:oxidoreductase activity"/>
    <property type="evidence" value="ECO:0007669"/>
    <property type="project" value="UniProtKB-KW"/>
</dbReference>
<comment type="similarity">
    <text evidence="1">Belongs to the nitroreductase family.</text>
</comment>
<dbReference type="Gene3D" id="3.40.109.10">
    <property type="entry name" value="NADH Oxidase"/>
    <property type="match status" value="1"/>
</dbReference>
<evidence type="ECO:0000256" key="1">
    <source>
        <dbReference type="ARBA" id="ARBA00007118"/>
    </source>
</evidence>
<sequence>MNMQSIINAYQFRHACKDFNPEKKIPEEQFEAIIEMARLSPSSFGFEQWDMLVIMNPEIREAIREIAPGGQLQIPNCSHLAVLLGKKMPIMRFDSSYIDYMLKDVQKVPDEVYTFMKEFVERFQRETFRLLDSDRAMFDWSCKQAYIALGNMLTGAALMGIDSCPMEGFDPKALNNILETRCGMDQSTHGAAVLCAFGYRVKEPRAKTRRPVEKVVRWIR</sequence>
<evidence type="ECO:0000256" key="3">
    <source>
        <dbReference type="ARBA" id="ARBA00023002"/>
    </source>
</evidence>
<keyword evidence="2" id="KW-0521">NADP</keyword>
<reference evidence="5 6" key="1">
    <citation type="journal article" date="2017" name="Int. J. Syst. Evol. Microbiol.">
        <title>Desulfovibrio senegalensis sp. nov., a mesophilic sulfate reducer isolated from marine sediment.</title>
        <authorList>
            <person name="Thioye A."/>
            <person name="Gam Z.B.A."/>
            <person name="Mbengue M."/>
            <person name="Cayol J.L."/>
            <person name="Joseph-Bartoli M."/>
            <person name="Toure-Kane C."/>
            <person name="Labat M."/>
        </authorList>
    </citation>
    <scope>NUCLEOTIDE SEQUENCE [LARGE SCALE GENOMIC DNA]</scope>
    <source>
        <strain evidence="5 6">DSM 101509</strain>
    </source>
</reference>
<dbReference type="AlphaFoldDB" id="A0A6N6N0E9"/>
<feature type="domain" description="Nitroreductase" evidence="4">
    <location>
        <begin position="12"/>
        <end position="199"/>
    </location>
</feature>
<dbReference type="CDD" id="cd02149">
    <property type="entry name" value="NfsB-like"/>
    <property type="match status" value="1"/>
</dbReference>
<gene>
    <name evidence="5" type="ORF">F8A88_14085</name>
</gene>
<dbReference type="OrthoDB" id="9809288at2"/>
<dbReference type="SUPFAM" id="SSF55469">
    <property type="entry name" value="FMN-dependent nitroreductase-like"/>
    <property type="match status" value="1"/>
</dbReference>
<dbReference type="PANTHER" id="PTHR43673">
    <property type="entry name" value="NAD(P)H NITROREDUCTASE YDGI-RELATED"/>
    <property type="match status" value="1"/>
</dbReference>
<proteinExistence type="inferred from homology"/>
<keyword evidence="3" id="KW-0560">Oxidoreductase</keyword>
<accession>A0A6N6N0E9</accession>
<dbReference type="Proteomes" id="UP000438699">
    <property type="component" value="Unassembled WGS sequence"/>
</dbReference>
<dbReference type="EMBL" id="WAIE01000007">
    <property type="protein sequence ID" value="KAB1440372.1"/>
    <property type="molecule type" value="Genomic_DNA"/>
</dbReference>
<comment type="caution">
    <text evidence="5">The sequence shown here is derived from an EMBL/GenBank/DDBJ whole genome shotgun (WGS) entry which is preliminary data.</text>
</comment>
<evidence type="ECO:0000313" key="6">
    <source>
        <dbReference type="Proteomes" id="UP000438699"/>
    </source>
</evidence>
<protein>
    <submittedName>
        <fullName evidence="5">NAD(P)H-dependent oxidoreductase</fullName>
    </submittedName>
</protein>
<organism evidence="5 6">
    <name type="scientific">Pseudodesulfovibrio senegalensis</name>
    <dbReference type="NCBI Taxonomy" id="1721087"/>
    <lineage>
        <taxon>Bacteria</taxon>
        <taxon>Pseudomonadati</taxon>
        <taxon>Thermodesulfobacteriota</taxon>
        <taxon>Desulfovibrionia</taxon>
        <taxon>Desulfovibrionales</taxon>
        <taxon>Desulfovibrionaceae</taxon>
    </lineage>
</organism>
<dbReference type="InterPro" id="IPR029479">
    <property type="entry name" value="Nitroreductase"/>
</dbReference>
<evidence type="ECO:0000256" key="2">
    <source>
        <dbReference type="ARBA" id="ARBA00022857"/>
    </source>
</evidence>
<evidence type="ECO:0000313" key="5">
    <source>
        <dbReference type="EMBL" id="KAB1440372.1"/>
    </source>
</evidence>
<dbReference type="InterPro" id="IPR000415">
    <property type="entry name" value="Nitroreductase-like"/>
</dbReference>
<name>A0A6N6N0E9_9BACT</name>
<keyword evidence="6" id="KW-1185">Reference proteome</keyword>
<dbReference type="InterPro" id="IPR033878">
    <property type="entry name" value="NfsB-like"/>
</dbReference>
<dbReference type="Pfam" id="PF00881">
    <property type="entry name" value="Nitroreductase"/>
    <property type="match status" value="1"/>
</dbReference>
<evidence type="ECO:0000259" key="4">
    <source>
        <dbReference type="Pfam" id="PF00881"/>
    </source>
</evidence>